<evidence type="ECO:0008006" key="6">
    <source>
        <dbReference type="Google" id="ProtNLM"/>
    </source>
</evidence>
<evidence type="ECO:0000313" key="5">
    <source>
        <dbReference type="Proteomes" id="UP001152797"/>
    </source>
</evidence>
<evidence type="ECO:0000256" key="2">
    <source>
        <dbReference type="SAM" id="Phobius"/>
    </source>
</evidence>
<feature type="region of interest" description="Disordered" evidence="1">
    <location>
        <begin position="193"/>
        <end position="252"/>
    </location>
</feature>
<dbReference type="EMBL" id="CAMXCT010000520">
    <property type="protein sequence ID" value="CAI3979888.1"/>
    <property type="molecule type" value="Genomic_DNA"/>
</dbReference>
<evidence type="ECO:0000313" key="3">
    <source>
        <dbReference type="EMBL" id="CAI3979888.1"/>
    </source>
</evidence>
<proteinExistence type="predicted"/>
<keyword evidence="2" id="KW-0812">Transmembrane</keyword>
<evidence type="ECO:0000313" key="4">
    <source>
        <dbReference type="EMBL" id="CAL1133263.1"/>
    </source>
</evidence>
<keyword evidence="2" id="KW-0472">Membrane</keyword>
<feature type="transmembrane region" description="Helical" evidence="2">
    <location>
        <begin position="564"/>
        <end position="583"/>
    </location>
</feature>
<dbReference type="AlphaFoldDB" id="A0A9P1BV02"/>
<feature type="region of interest" description="Disordered" evidence="1">
    <location>
        <begin position="137"/>
        <end position="164"/>
    </location>
</feature>
<dbReference type="EMBL" id="CAMXCT030000520">
    <property type="protein sequence ID" value="CAL4767200.1"/>
    <property type="molecule type" value="Genomic_DNA"/>
</dbReference>
<accession>A0A9P1BV02</accession>
<dbReference type="EMBL" id="CAMXCT020000520">
    <property type="protein sequence ID" value="CAL1133263.1"/>
    <property type="molecule type" value="Genomic_DNA"/>
</dbReference>
<comment type="caution">
    <text evidence="3">The sequence shown here is derived from an EMBL/GenBank/DDBJ whole genome shotgun (WGS) entry which is preliminary data.</text>
</comment>
<reference evidence="4" key="2">
    <citation type="submission" date="2024-04" db="EMBL/GenBank/DDBJ databases">
        <authorList>
            <person name="Chen Y."/>
            <person name="Shah S."/>
            <person name="Dougan E. K."/>
            <person name="Thang M."/>
            <person name="Chan C."/>
        </authorList>
    </citation>
    <scope>NUCLEOTIDE SEQUENCE [LARGE SCALE GENOMIC DNA]</scope>
</reference>
<dbReference type="Proteomes" id="UP001152797">
    <property type="component" value="Unassembled WGS sequence"/>
</dbReference>
<feature type="transmembrane region" description="Helical" evidence="2">
    <location>
        <begin position="472"/>
        <end position="493"/>
    </location>
</feature>
<protein>
    <recommendedName>
        <fullName evidence="6">Transmembrane protein</fullName>
    </recommendedName>
</protein>
<keyword evidence="2" id="KW-1133">Transmembrane helix</keyword>
<gene>
    <name evidence="3" type="ORF">C1SCF055_LOCUS7809</name>
</gene>
<organism evidence="3">
    <name type="scientific">Cladocopium goreaui</name>
    <dbReference type="NCBI Taxonomy" id="2562237"/>
    <lineage>
        <taxon>Eukaryota</taxon>
        <taxon>Sar</taxon>
        <taxon>Alveolata</taxon>
        <taxon>Dinophyceae</taxon>
        <taxon>Suessiales</taxon>
        <taxon>Symbiodiniaceae</taxon>
        <taxon>Cladocopium</taxon>
    </lineage>
</organism>
<name>A0A9P1BV02_9DINO</name>
<feature type="transmembrane region" description="Helical" evidence="2">
    <location>
        <begin position="431"/>
        <end position="452"/>
    </location>
</feature>
<feature type="transmembrane region" description="Helical" evidence="2">
    <location>
        <begin position="340"/>
        <end position="366"/>
    </location>
</feature>
<sequence length="629" mass="69587">IETGSAYDLTSFSMEKSETSMEKSERMASLQFSRLREMIERLQESINGIEKSMDFHCVTVRELQAVITSQNATMLGLEASVHALKASRPSVPHFTDFTDKVLSATLHCPDADFHMETPAGSRKCSVDRLDTPLSLASPGHSHGPGVYSRSPGHSHGLGVYSRSPGVTKRTRITDSMDCENFVERHGRMHDNVRELEDVKAVSLRRQNNKPVGKTRSKSSKPTPPTSEALGSSMKPPAGTPQTLRLAPAPSPVSATVSKAKLTTYKSQSVSDMPSMVGKGQMSMEALRQTYDAVVIGTTTSPACPTDEENLKLGQSAFPCLGRFLLCLVGHLQFGTGLPSWLFSFFSFAVLPISLTGLLVCATVVISGASTNWSMTMVLTLSFFQLGVSFASVSFKLNDMDLLLGPAENQLDDYAEGRGFMIDWQRLSRRRLVETVCVFVCMMIGRALVNLSFGQRFGGFGDRLVAEQGFDVAVFSWCMWLMIIRFLLLCYSFLHDSFTLRFFNELDIEEALEEWNVLQAALRQVSSKMSSSLLAIGFCALAGLAILAEHVIFRTNGDMEIVANWLLRFYPLILFFLYSIMRVAEVTEKASRVAPLVNSWQFDHDDGSLTGWMDPGFLFERNTADNANRS</sequence>
<feature type="transmembrane region" description="Helical" evidence="2">
    <location>
        <begin position="532"/>
        <end position="552"/>
    </location>
</feature>
<feature type="non-terminal residue" evidence="3">
    <location>
        <position position="629"/>
    </location>
</feature>
<feature type="non-terminal residue" evidence="3">
    <location>
        <position position="1"/>
    </location>
</feature>
<evidence type="ECO:0000256" key="1">
    <source>
        <dbReference type="SAM" id="MobiDB-lite"/>
    </source>
</evidence>
<keyword evidence="5" id="KW-1185">Reference proteome</keyword>
<reference evidence="3" key="1">
    <citation type="submission" date="2022-10" db="EMBL/GenBank/DDBJ databases">
        <authorList>
            <person name="Chen Y."/>
            <person name="Dougan E. K."/>
            <person name="Chan C."/>
            <person name="Rhodes N."/>
            <person name="Thang M."/>
        </authorList>
    </citation>
    <scope>NUCLEOTIDE SEQUENCE</scope>
</reference>